<dbReference type="Gene3D" id="1.20.1310.10">
    <property type="entry name" value="Cullin Repeats"/>
    <property type="match status" value="1"/>
</dbReference>
<dbReference type="GO" id="GO:0006511">
    <property type="term" value="P:ubiquitin-dependent protein catabolic process"/>
    <property type="evidence" value="ECO:0007669"/>
    <property type="project" value="InterPro"/>
</dbReference>
<dbReference type="PROSITE" id="PS50069">
    <property type="entry name" value="CULLIN_2"/>
    <property type="match status" value="1"/>
</dbReference>
<organism evidence="2">
    <name type="scientific">viral metagenome</name>
    <dbReference type="NCBI Taxonomy" id="1070528"/>
    <lineage>
        <taxon>unclassified sequences</taxon>
        <taxon>metagenomes</taxon>
        <taxon>organismal metagenomes</taxon>
    </lineage>
</organism>
<dbReference type="SUPFAM" id="SSF75632">
    <property type="entry name" value="Cullin homology domain"/>
    <property type="match status" value="1"/>
</dbReference>
<protein>
    <recommendedName>
        <fullName evidence="1">Cullin family profile domain-containing protein</fullName>
    </recommendedName>
</protein>
<name>A0A6C0K430_9ZZZZ</name>
<dbReference type="InterPro" id="IPR045093">
    <property type="entry name" value="Cullin"/>
</dbReference>
<dbReference type="GO" id="GO:0031625">
    <property type="term" value="F:ubiquitin protein ligase binding"/>
    <property type="evidence" value="ECO:0007669"/>
    <property type="project" value="InterPro"/>
</dbReference>
<dbReference type="InterPro" id="IPR016159">
    <property type="entry name" value="Cullin_repeat-like_dom_sf"/>
</dbReference>
<dbReference type="PANTHER" id="PTHR11932">
    <property type="entry name" value="CULLIN"/>
    <property type="match status" value="1"/>
</dbReference>
<dbReference type="SUPFAM" id="SSF74788">
    <property type="entry name" value="Cullin repeat-like"/>
    <property type="match status" value="1"/>
</dbReference>
<dbReference type="AlphaFoldDB" id="A0A6C0K430"/>
<dbReference type="InterPro" id="IPR036317">
    <property type="entry name" value="Cullin_homology_sf"/>
</dbReference>
<dbReference type="EMBL" id="MN740786">
    <property type="protein sequence ID" value="QHU11560.1"/>
    <property type="molecule type" value="Genomic_DNA"/>
</dbReference>
<accession>A0A6C0K430</accession>
<dbReference type="Gene3D" id="3.30.230.130">
    <property type="entry name" value="Cullin, Chain C, Domain 2"/>
    <property type="match status" value="1"/>
</dbReference>
<evidence type="ECO:0000313" key="2">
    <source>
        <dbReference type="EMBL" id="QHU11560.1"/>
    </source>
</evidence>
<evidence type="ECO:0000259" key="1">
    <source>
        <dbReference type="PROSITE" id="PS50069"/>
    </source>
</evidence>
<dbReference type="InterPro" id="IPR016158">
    <property type="entry name" value="Cullin_homology"/>
</dbReference>
<sequence>MHDDQEDLEEYSFLLQEVKDLSERVMDQKPILWENSKLMDIYTFVYKKCIDDFSTNKNVNHLLYRLHEKSVDDFVNELSDRLLQLFKPSVEEIIVYSELFSFFCSNVNFAFRYLNKFFVLKFKMMTLEEQCRDIFLRKMWPWMEKRCSDQLQRYTGNEKEIKQCAQLFHYMNREKLRMNRCIASLMEGYRGYFSSIFPLPAGAELSLDKVMSLYHHQELHILEVSEKLAIPTLRKDLFSVMVDCFQIPSVTFLVREHASSVILHARYEVMMVLVLISKEAFLESIHNNIVQLYPHPNVFPLIKRYHDHLKALEVQLQREGHHELGEEIYRQFCLAVSALFQGFPSLYTLFARLVESDPCNFLFIVGILERKEDFILYYGKLFYSRLIGMQGIVPTIPMEEMRKYIQQPLLYKLENLVNDSRGSLSLTRAFSSTVATNTASSLRCNLFVFSEKMFMRNSQLKLVHVEGIPCPILRESGKNILAFYKSQHPMRTFSFHLWESLVFLETTFSSSSSYCFRMSVMQYLVLRYGFMDSSSTSKTWEDLRQRCASFLTGNDSLRAVLHSFCRRNPPLVFKTGNPKRLCPEKDHFSLNMRFESKTKDHSWELPRIRGSEEEEGGGTPAVVTNMDTGYVVRARVVRLCKKGPQTMNDLLREMRDLTRDPMLIQTQLEYLIKQEYIELEETTPETKYVYLP</sequence>
<feature type="domain" description="Cullin family profile" evidence="1">
    <location>
        <begin position="360"/>
        <end position="526"/>
    </location>
</feature>
<reference evidence="2" key="1">
    <citation type="journal article" date="2020" name="Nature">
        <title>Giant virus diversity and host interactions through global metagenomics.</title>
        <authorList>
            <person name="Schulz F."/>
            <person name="Roux S."/>
            <person name="Paez-Espino D."/>
            <person name="Jungbluth S."/>
            <person name="Walsh D.A."/>
            <person name="Denef V.J."/>
            <person name="McMahon K.D."/>
            <person name="Konstantinidis K.T."/>
            <person name="Eloe-Fadrosh E.A."/>
            <person name="Kyrpides N.C."/>
            <person name="Woyke T."/>
        </authorList>
    </citation>
    <scope>NUCLEOTIDE SEQUENCE</scope>
    <source>
        <strain evidence="2">GVMAG-S-1101169-75</strain>
    </source>
</reference>
<proteinExistence type="predicted"/>